<comment type="caution">
    <text evidence="9">The sequence shown here is derived from an EMBL/GenBank/DDBJ whole genome shotgun (WGS) entry which is preliminary data.</text>
</comment>
<feature type="domain" description="GTD-binding" evidence="8">
    <location>
        <begin position="266"/>
        <end position="364"/>
    </location>
</feature>
<evidence type="ECO:0000256" key="4">
    <source>
        <dbReference type="ARBA" id="ARBA00023136"/>
    </source>
</evidence>
<evidence type="ECO:0000256" key="7">
    <source>
        <dbReference type="SAM" id="Phobius"/>
    </source>
</evidence>
<proteinExistence type="predicted"/>
<evidence type="ECO:0000259" key="8">
    <source>
        <dbReference type="PROSITE" id="PS51775"/>
    </source>
</evidence>
<comment type="subcellular location">
    <subcellularLocation>
        <location evidence="1">Membrane</location>
    </subcellularLocation>
</comment>
<evidence type="ECO:0000256" key="2">
    <source>
        <dbReference type="ARBA" id="ARBA00022692"/>
    </source>
</evidence>
<gene>
    <name evidence="9" type="ORF">I3842_03G142400</name>
</gene>
<feature type="region of interest" description="Disordered" evidence="6">
    <location>
        <begin position="548"/>
        <end position="571"/>
    </location>
</feature>
<dbReference type="GO" id="GO:0080115">
    <property type="term" value="F:myosin XI tail binding"/>
    <property type="evidence" value="ECO:0007669"/>
    <property type="project" value="UniProtKB-ARBA"/>
</dbReference>
<sequence length="735" mass="82958">MVLQAVRPWTLGCLIEAFLELFLAYILLCVSAFAFLPSKFFSLFGLHLPCPCNGVFGYKNSNLCMHDLLVNWPKGIIYSVHKSVMSKFPFNLVWFDDQACNSGKQPVGDGKCESGVVGLEKEASCSSFSSSRLQNMVDRERGYDVPKRIMNLKQRSGLRRRRRAVLENRQFYSVLPNDYSHSVVAGNTTYDGAEMRGKTSESLGPVNGREIPFMGETNGSMGIDVGERSQHNFELSESFGEGNGISSSVEINIIKSPAEFFENEVDTIRILELALEEEKAARSALYLELEKERAAAASAAEEAIAMISRLQQDKASVEMEARQYQRMIEEKCAYDEEEMNILKEILVRRERENHFLEKEIEEYRRMSFRENELPKDDLHDKKDKWGQMPSSSLERNDNEQLMLQSENNMPIGDRVGSCANCSSNYKDPLVEKQRQIYGYGCLEKNVLLAGEEKGKEDNGIVCQQVTGEAAITMVPCDGEELEKDGKYKDKSDGNPHGSMLETEPAVYDVYVVDDRNENCNEQSGKESGLFSNAVNEPRDSVVTMGASGVWSREAPSDHPTISRAGTEPNIDKGRLDIGSELPVLSLSRCKSLLSDLGRESLSAFGSEKLKIDSEIERLRECLQIVQGEKENLTLYTENVDREKDPLRLLLEISKQLREIQQLRDPTQQAFLPPSSSKVISKALCLPSIHLMIRRFKCIYTCLLHFSGPDHPLLLVMCLIWPVFNIENDWFGYYPA</sequence>
<keyword evidence="3 7" id="KW-1133">Transmembrane helix</keyword>
<name>A0A922JVR1_CARIL</name>
<dbReference type="EMBL" id="CM031827">
    <property type="protein sequence ID" value="KAG6722060.1"/>
    <property type="molecule type" value="Genomic_DNA"/>
</dbReference>
<dbReference type="GO" id="GO:0016020">
    <property type="term" value="C:membrane"/>
    <property type="evidence" value="ECO:0007669"/>
    <property type="project" value="UniProtKB-SubCell"/>
</dbReference>
<keyword evidence="4 7" id="KW-0472">Membrane</keyword>
<organism evidence="9 10">
    <name type="scientific">Carya illinoinensis</name>
    <name type="common">Pecan</name>
    <dbReference type="NCBI Taxonomy" id="32201"/>
    <lineage>
        <taxon>Eukaryota</taxon>
        <taxon>Viridiplantae</taxon>
        <taxon>Streptophyta</taxon>
        <taxon>Embryophyta</taxon>
        <taxon>Tracheophyta</taxon>
        <taxon>Spermatophyta</taxon>
        <taxon>Magnoliopsida</taxon>
        <taxon>eudicotyledons</taxon>
        <taxon>Gunneridae</taxon>
        <taxon>Pentapetalae</taxon>
        <taxon>rosids</taxon>
        <taxon>fabids</taxon>
        <taxon>Fagales</taxon>
        <taxon>Juglandaceae</taxon>
        <taxon>Carya</taxon>
    </lineage>
</organism>
<feature type="region of interest" description="Disordered" evidence="6">
    <location>
        <begin position="374"/>
        <end position="395"/>
    </location>
</feature>
<accession>A0A922JVR1</accession>
<dbReference type="PANTHER" id="PTHR31422">
    <property type="entry name" value="BNAANNG28530D PROTEIN"/>
    <property type="match status" value="1"/>
</dbReference>
<evidence type="ECO:0000313" key="10">
    <source>
        <dbReference type="Proteomes" id="UP000811246"/>
    </source>
</evidence>
<evidence type="ECO:0000256" key="3">
    <source>
        <dbReference type="ARBA" id="ARBA00022989"/>
    </source>
</evidence>
<dbReference type="PROSITE" id="PS51775">
    <property type="entry name" value="GTD_BINDING"/>
    <property type="match status" value="1"/>
</dbReference>
<feature type="coiled-coil region" evidence="5">
    <location>
        <begin position="300"/>
        <end position="366"/>
    </location>
</feature>
<keyword evidence="2 7" id="KW-0812">Transmembrane</keyword>
<evidence type="ECO:0000313" key="9">
    <source>
        <dbReference type="EMBL" id="KAG6722060.1"/>
    </source>
</evidence>
<protein>
    <recommendedName>
        <fullName evidence="8">GTD-binding domain-containing protein</fullName>
    </recommendedName>
</protein>
<dbReference type="InterPro" id="IPR007656">
    <property type="entry name" value="GTD-bd"/>
</dbReference>
<dbReference type="Proteomes" id="UP000811246">
    <property type="component" value="Chromosome 3"/>
</dbReference>
<feature type="compositionally biased region" description="Basic and acidic residues" evidence="6">
    <location>
        <begin position="374"/>
        <end position="385"/>
    </location>
</feature>
<feature type="transmembrane region" description="Helical" evidence="7">
    <location>
        <begin position="12"/>
        <end position="36"/>
    </location>
</feature>
<dbReference type="PANTHER" id="PTHR31422:SF3">
    <property type="entry name" value="GTD-BINDING DOMAIN-CONTAINING PROTEIN"/>
    <property type="match status" value="1"/>
</dbReference>
<evidence type="ECO:0000256" key="5">
    <source>
        <dbReference type="SAM" id="Coils"/>
    </source>
</evidence>
<dbReference type="Pfam" id="PF04576">
    <property type="entry name" value="Zein-binding"/>
    <property type="match status" value="1"/>
</dbReference>
<evidence type="ECO:0000256" key="1">
    <source>
        <dbReference type="ARBA" id="ARBA00004370"/>
    </source>
</evidence>
<dbReference type="AlphaFoldDB" id="A0A922JVR1"/>
<reference evidence="9" key="1">
    <citation type="submission" date="2021-01" db="EMBL/GenBank/DDBJ databases">
        <authorList>
            <person name="Lovell J.T."/>
            <person name="Bentley N."/>
            <person name="Bhattarai G."/>
            <person name="Jenkins J.W."/>
            <person name="Sreedasyam A."/>
            <person name="Alarcon Y."/>
            <person name="Bock C."/>
            <person name="Boston L."/>
            <person name="Carlson J."/>
            <person name="Cervantes K."/>
            <person name="Clermont K."/>
            <person name="Krom N."/>
            <person name="Kubenka K."/>
            <person name="Mamidi S."/>
            <person name="Mattison C."/>
            <person name="Monteros M."/>
            <person name="Pisani C."/>
            <person name="Plott C."/>
            <person name="Rajasekar S."/>
            <person name="Rhein H.S."/>
            <person name="Rohla C."/>
            <person name="Song M."/>
            <person name="Hilaire R.S."/>
            <person name="Shu S."/>
            <person name="Wells L."/>
            <person name="Wang X."/>
            <person name="Webber J."/>
            <person name="Heerema R.J."/>
            <person name="Klein P."/>
            <person name="Conner P."/>
            <person name="Grauke L."/>
            <person name="Grimwood J."/>
            <person name="Schmutz J."/>
            <person name="Randall J.J."/>
        </authorList>
    </citation>
    <scope>NUCLEOTIDE SEQUENCE</scope>
    <source>
        <tissue evidence="9">Leaf</tissue>
    </source>
</reference>
<evidence type="ECO:0000256" key="6">
    <source>
        <dbReference type="SAM" id="MobiDB-lite"/>
    </source>
</evidence>
<keyword evidence="5" id="KW-0175">Coiled coil</keyword>